<keyword evidence="6 9" id="KW-0808">Transferase</keyword>
<evidence type="ECO:0000313" key="11">
    <source>
        <dbReference type="EMBL" id="KAJ6224715.1"/>
    </source>
</evidence>
<feature type="compositionally biased region" description="Basic residues" evidence="10">
    <location>
        <begin position="75"/>
        <end position="86"/>
    </location>
</feature>
<evidence type="ECO:0000256" key="2">
    <source>
        <dbReference type="ARBA" id="ARBA00006301"/>
    </source>
</evidence>
<organism evidence="11 12">
    <name type="scientific">Blomia tropicalis</name>
    <name type="common">Mite</name>
    <dbReference type="NCBI Taxonomy" id="40697"/>
    <lineage>
        <taxon>Eukaryota</taxon>
        <taxon>Metazoa</taxon>
        <taxon>Ecdysozoa</taxon>
        <taxon>Arthropoda</taxon>
        <taxon>Chelicerata</taxon>
        <taxon>Arachnida</taxon>
        <taxon>Acari</taxon>
        <taxon>Acariformes</taxon>
        <taxon>Sarcoptiformes</taxon>
        <taxon>Astigmata</taxon>
        <taxon>Glycyphagoidea</taxon>
        <taxon>Echimyopodidae</taxon>
        <taxon>Blomia</taxon>
    </lineage>
</organism>
<keyword evidence="7 9" id="KW-0949">S-adenosyl-L-methionine</keyword>
<keyword evidence="5 9" id="KW-0489">Methyltransferase</keyword>
<feature type="compositionally biased region" description="Basic and acidic residues" evidence="10">
    <location>
        <begin position="87"/>
        <end position="98"/>
    </location>
</feature>
<feature type="region of interest" description="Disordered" evidence="10">
    <location>
        <begin position="75"/>
        <end position="98"/>
    </location>
</feature>
<evidence type="ECO:0000256" key="6">
    <source>
        <dbReference type="ARBA" id="ARBA00022679"/>
    </source>
</evidence>
<dbReference type="InterPro" id="IPR042036">
    <property type="entry name" value="RRP8_N"/>
</dbReference>
<dbReference type="GO" id="GO:0032259">
    <property type="term" value="P:methylation"/>
    <property type="evidence" value="ECO:0007669"/>
    <property type="project" value="UniProtKB-KW"/>
</dbReference>
<feature type="region of interest" description="Disordered" evidence="10">
    <location>
        <begin position="153"/>
        <end position="178"/>
    </location>
</feature>
<dbReference type="OMA" id="YVTACNI"/>
<keyword evidence="12" id="KW-1185">Reference proteome</keyword>
<dbReference type="EC" id="2.1.1.-" evidence="9"/>
<evidence type="ECO:0000256" key="4">
    <source>
        <dbReference type="ARBA" id="ARBA00022552"/>
    </source>
</evidence>
<dbReference type="InterPro" id="IPR029063">
    <property type="entry name" value="SAM-dependent_MTases_sf"/>
</dbReference>
<dbReference type="PANTHER" id="PTHR12787:SF0">
    <property type="entry name" value="RIBOSOMAL RNA-PROCESSING PROTEIN 8"/>
    <property type="match status" value="1"/>
</dbReference>
<keyword evidence="8 9" id="KW-0539">Nucleus</keyword>
<proteinExistence type="inferred from homology"/>
<dbReference type="Gene3D" id="1.10.10.2150">
    <property type="entry name" value="Ribosomal RNA-processing protein 8, N-terminal domain"/>
    <property type="match status" value="1"/>
</dbReference>
<evidence type="ECO:0000256" key="10">
    <source>
        <dbReference type="SAM" id="MobiDB-lite"/>
    </source>
</evidence>
<comment type="similarity">
    <text evidence="2 9">Belongs to the methyltransferase superfamily. RRP8 family.</text>
</comment>
<name>A0A9Q0MF20_BLOTA</name>
<reference evidence="11" key="1">
    <citation type="submission" date="2022-12" db="EMBL/GenBank/DDBJ databases">
        <title>Genome assemblies of Blomia tropicalis.</title>
        <authorList>
            <person name="Cui Y."/>
        </authorList>
    </citation>
    <scope>NUCLEOTIDE SEQUENCE</scope>
    <source>
        <tissue evidence="11">Adult mites</tissue>
    </source>
</reference>
<comment type="subcellular location">
    <subcellularLocation>
        <location evidence="1 9">Nucleus</location>
        <location evidence="1 9">Nucleolus</location>
    </subcellularLocation>
</comment>
<dbReference type="Pfam" id="PF05148">
    <property type="entry name" value="Methyltransf_8"/>
    <property type="match status" value="1"/>
</dbReference>
<keyword evidence="4 9" id="KW-0698">rRNA processing</keyword>
<evidence type="ECO:0000256" key="1">
    <source>
        <dbReference type="ARBA" id="ARBA00004604"/>
    </source>
</evidence>
<evidence type="ECO:0000256" key="7">
    <source>
        <dbReference type="ARBA" id="ARBA00022691"/>
    </source>
</evidence>
<evidence type="ECO:0000256" key="3">
    <source>
        <dbReference type="ARBA" id="ARBA00020203"/>
    </source>
</evidence>
<dbReference type="GO" id="GO:0006364">
    <property type="term" value="P:rRNA processing"/>
    <property type="evidence" value="ECO:0007669"/>
    <property type="project" value="UniProtKB-UniRule"/>
</dbReference>
<evidence type="ECO:0000256" key="9">
    <source>
        <dbReference type="RuleBase" id="RU365074"/>
    </source>
</evidence>
<evidence type="ECO:0000313" key="12">
    <source>
        <dbReference type="Proteomes" id="UP001142055"/>
    </source>
</evidence>
<comment type="caution">
    <text evidence="11">The sequence shown here is derived from an EMBL/GenBank/DDBJ whole genome shotgun (WGS) entry which is preliminary data.</text>
</comment>
<accession>A0A9Q0MF20</accession>
<dbReference type="SUPFAM" id="SSF53335">
    <property type="entry name" value="S-adenosyl-L-methionine-dependent methyltransferases"/>
    <property type="match status" value="1"/>
</dbReference>
<dbReference type="GO" id="GO:0008168">
    <property type="term" value="F:methyltransferase activity"/>
    <property type="evidence" value="ECO:0007669"/>
    <property type="project" value="UniProtKB-KW"/>
</dbReference>
<evidence type="ECO:0000256" key="5">
    <source>
        <dbReference type="ARBA" id="ARBA00022603"/>
    </source>
</evidence>
<sequence>MFRNNDRHRLFNYLKNAGSNKISSGTTSNDTIIRKKAIIQHMKRQHFNNCESKIDDSNKTEINVKKINNVHISQNKKHKIKKNKSKKPIECNESDETKSDIKLKSAKKQIKLKSVKANNVKKHNKTSTLERSLMLEVENKIAELKRNYDNLSENDEEEDFDIDEEETKPNKNIKSKINERDELSRRSLELANRARQTLNVSMFRSLNEYLYSHNSSETGRDFTNAKFRLYHSAYDKLMEQWPLKPIDYLIKVLKDRIPDSKLTKTTIADVGCGSHARIAEAFPNATVHSFDLHKNDPNDPKIISANMTHLPLDSEQCDFIVYSLSLMPTNLKDCIREANRILKMNGYMLVVEVASRFADYQSTSGRNLITEKHVGHRFALDLKSYGFQLVANEELKPNAFFVYFCFKKTGDVEKLMPKSKLPPITLKACAYKSR</sequence>
<dbReference type="AlphaFoldDB" id="A0A9Q0MF20"/>
<protein>
    <recommendedName>
        <fullName evidence="3 9">Ribosomal RNA-processing protein 8</fullName>
        <ecNumber evidence="9">2.1.1.-</ecNumber>
    </recommendedName>
</protein>
<dbReference type="PANTHER" id="PTHR12787">
    <property type="entry name" value="RIBOSOMAL RNA-PROCESSING PROTEIN 8"/>
    <property type="match status" value="1"/>
</dbReference>
<dbReference type="Proteomes" id="UP001142055">
    <property type="component" value="Chromosome 1"/>
</dbReference>
<comment type="function">
    <text evidence="9">Probable methyltransferase required to silence rDNA.</text>
</comment>
<dbReference type="EMBL" id="JAPWDV010000001">
    <property type="protein sequence ID" value="KAJ6224715.1"/>
    <property type="molecule type" value="Genomic_DNA"/>
</dbReference>
<dbReference type="Gene3D" id="3.40.50.150">
    <property type="entry name" value="Vaccinia Virus protein VP39"/>
    <property type="match status" value="1"/>
</dbReference>
<gene>
    <name evidence="11" type="ORF">RDWZM_003260</name>
</gene>
<dbReference type="GO" id="GO:0005730">
    <property type="term" value="C:nucleolus"/>
    <property type="evidence" value="ECO:0007669"/>
    <property type="project" value="UniProtKB-SubCell"/>
</dbReference>
<dbReference type="InterPro" id="IPR007823">
    <property type="entry name" value="RRP8"/>
</dbReference>
<feature type="compositionally biased region" description="Acidic residues" evidence="10">
    <location>
        <begin position="153"/>
        <end position="166"/>
    </location>
</feature>
<evidence type="ECO:0000256" key="8">
    <source>
        <dbReference type="ARBA" id="ARBA00023242"/>
    </source>
</evidence>